<evidence type="ECO:0000259" key="10">
    <source>
        <dbReference type="PROSITE" id="PS50975"/>
    </source>
</evidence>
<keyword evidence="7" id="KW-0067">ATP-binding</keyword>
<evidence type="ECO:0000256" key="1">
    <source>
        <dbReference type="ARBA" id="ARBA00001936"/>
    </source>
</evidence>
<dbReference type="Pfam" id="PF02955">
    <property type="entry name" value="GSH-S_ATP"/>
    <property type="match status" value="1"/>
</dbReference>
<dbReference type="NCBIfam" id="TIGR01380">
    <property type="entry name" value="glut_syn"/>
    <property type="match status" value="1"/>
</dbReference>
<dbReference type="EMBL" id="UOEW01000310">
    <property type="protein sequence ID" value="VAW41520.1"/>
    <property type="molecule type" value="Genomic_DNA"/>
</dbReference>
<dbReference type="InterPro" id="IPR016185">
    <property type="entry name" value="PreATP-grasp_dom_sf"/>
</dbReference>
<dbReference type="HAMAP" id="MF_00162">
    <property type="entry name" value="GSH_S"/>
    <property type="match status" value="1"/>
</dbReference>
<dbReference type="PANTHER" id="PTHR21621">
    <property type="entry name" value="RIBOSOMAL PROTEIN S6 MODIFICATION PROTEIN"/>
    <property type="match status" value="1"/>
</dbReference>
<dbReference type="Gene3D" id="3.30.470.20">
    <property type="entry name" value="ATP-grasp fold, B domain"/>
    <property type="match status" value="1"/>
</dbReference>
<name>A0A3B0VLW8_9ZZZZ</name>
<dbReference type="InterPro" id="IPR013815">
    <property type="entry name" value="ATP_grasp_subdomain_1"/>
</dbReference>
<dbReference type="SUPFAM" id="SSF56059">
    <property type="entry name" value="Glutathione synthetase ATP-binding domain-like"/>
    <property type="match status" value="1"/>
</dbReference>
<dbReference type="InterPro" id="IPR006284">
    <property type="entry name" value="Glut_synth_pro"/>
</dbReference>
<organism evidence="11">
    <name type="scientific">hydrothermal vent metagenome</name>
    <dbReference type="NCBI Taxonomy" id="652676"/>
    <lineage>
        <taxon>unclassified sequences</taxon>
        <taxon>metagenomes</taxon>
        <taxon>ecological metagenomes</taxon>
    </lineage>
</organism>
<keyword evidence="9" id="KW-0464">Manganese</keyword>
<evidence type="ECO:0000256" key="7">
    <source>
        <dbReference type="ARBA" id="ARBA00022840"/>
    </source>
</evidence>
<keyword evidence="3 11" id="KW-0436">Ligase</keyword>
<keyword evidence="8" id="KW-0460">Magnesium</keyword>
<accession>A0A3B0VLW8</accession>
<dbReference type="GO" id="GO:0046872">
    <property type="term" value="F:metal ion binding"/>
    <property type="evidence" value="ECO:0007669"/>
    <property type="project" value="UniProtKB-KW"/>
</dbReference>
<evidence type="ECO:0000256" key="3">
    <source>
        <dbReference type="ARBA" id="ARBA00022598"/>
    </source>
</evidence>
<comment type="cofactor">
    <cofactor evidence="2">
        <name>Mg(2+)</name>
        <dbReference type="ChEBI" id="CHEBI:18420"/>
    </cofactor>
</comment>
<comment type="cofactor">
    <cofactor evidence="1">
        <name>Mn(2+)</name>
        <dbReference type="ChEBI" id="CHEBI:29035"/>
    </cofactor>
</comment>
<evidence type="ECO:0000256" key="5">
    <source>
        <dbReference type="ARBA" id="ARBA00022723"/>
    </source>
</evidence>
<evidence type="ECO:0000256" key="4">
    <source>
        <dbReference type="ARBA" id="ARBA00022684"/>
    </source>
</evidence>
<evidence type="ECO:0000256" key="9">
    <source>
        <dbReference type="ARBA" id="ARBA00023211"/>
    </source>
</evidence>
<dbReference type="GO" id="GO:0005524">
    <property type="term" value="F:ATP binding"/>
    <property type="evidence" value="ECO:0007669"/>
    <property type="project" value="UniProtKB-KW"/>
</dbReference>
<keyword evidence="6" id="KW-0547">Nucleotide-binding</keyword>
<reference evidence="11" key="1">
    <citation type="submission" date="2018-06" db="EMBL/GenBank/DDBJ databases">
        <authorList>
            <person name="Zhirakovskaya E."/>
        </authorList>
    </citation>
    <scope>NUCLEOTIDE SEQUENCE</scope>
</reference>
<evidence type="ECO:0000256" key="2">
    <source>
        <dbReference type="ARBA" id="ARBA00001946"/>
    </source>
</evidence>
<dbReference type="Pfam" id="PF02951">
    <property type="entry name" value="GSH-S_N"/>
    <property type="match status" value="1"/>
</dbReference>
<dbReference type="FunFam" id="3.40.50.20:FF:000009">
    <property type="entry name" value="Glutathione synthetase"/>
    <property type="match status" value="1"/>
</dbReference>
<dbReference type="InterPro" id="IPR011761">
    <property type="entry name" value="ATP-grasp"/>
</dbReference>
<feature type="domain" description="ATP-grasp" evidence="10">
    <location>
        <begin position="123"/>
        <end position="309"/>
    </location>
</feature>
<dbReference type="SUPFAM" id="SSF52440">
    <property type="entry name" value="PreATP-grasp domain"/>
    <property type="match status" value="1"/>
</dbReference>
<dbReference type="InterPro" id="IPR004218">
    <property type="entry name" value="GSHS_ATP-bd"/>
</dbReference>
<dbReference type="GO" id="GO:0005737">
    <property type="term" value="C:cytoplasm"/>
    <property type="evidence" value="ECO:0007669"/>
    <property type="project" value="TreeGrafter"/>
</dbReference>
<dbReference type="GO" id="GO:0004363">
    <property type="term" value="F:glutathione synthase activity"/>
    <property type="evidence" value="ECO:0007669"/>
    <property type="project" value="UniProtKB-EC"/>
</dbReference>
<dbReference type="PANTHER" id="PTHR21621:SF4">
    <property type="entry name" value="GLUTATHIONE SYNTHETASE"/>
    <property type="match status" value="1"/>
</dbReference>
<gene>
    <name evidence="11" type="ORF">MNBD_GAMMA01-1620</name>
</gene>
<dbReference type="NCBIfam" id="NF003573">
    <property type="entry name" value="PRK05246.1"/>
    <property type="match status" value="1"/>
</dbReference>
<dbReference type="Gene3D" id="3.30.1490.20">
    <property type="entry name" value="ATP-grasp fold, A domain"/>
    <property type="match status" value="1"/>
</dbReference>
<dbReference type="InterPro" id="IPR004215">
    <property type="entry name" value="GSHS_N"/>
</dbReference>
<proteinExistence type="inferred from homology"/>
<dbReference type="Gene3D" id="3.40.50.20">
    <property type="match status" value="1"/>
</dbReference>
<dbReference type="AlphaFoldDB" id="A0A3B0VLW8"/>
<evidence type="ECO:0000313" key="11">
    <source>
        <dbReference type="EMBL" id="VAW41520.1"/>
    </source>
</evidence>
<keyword evidence="4" id="KW-0317">Glutathione biosynthesis</keyword>
<sequence>MKIAVLMDSIDKINIKKDSTFAMLLEAQVRGYDIHYMTQSDIYMMNHSPYADTKIIQVTDTPQNYFKFLSSQTILISELDVILMRKDPPFDMEYIMDTYILDMAQNQGVLIVNNPQALRDANEKFFTEAFPQFSPQCVISRNPAIISQFARTRTQVIIKPMDGMGGASIFKTGKNDPNLNVIIETVTNNGTRTTMAQEYIPEIDKGDKRILLINGKPVPYALARIPSTTDFRGNLAKGGTGVGQPLTKDDYEICAVVGPKLQQMGIIFAGIDVIGRYLTEVNVTSPTCIRELDELYGLNIAAQMFTEIEKIKSAA</sequence>
<keyword evidence="5" id="KW-0479">Metal-binding</keyword>
<protein>
    <submittedName>
        <fullName evidence="11">Glutathione synthetase</fullName>
        <ecNumber evidence="11">6.3.2.3</ecNumber>
    </submittedName>
</protein>
<dbReference type="PROSITE" id="PS50975">
    <property type="entry name" value="ATP_GRASP"/>
    <property type="match status" value="1"/>
</dbReference>
<evidence type="ECO:0000256" key="8">
    <source>
        <dbReference type="ARBA" id="ARBA00022842"/>
    </source>
</evidence>
<dbReference type="EC" id="6.3.2.3" evidence="11"/>
<evidence type="ECO:0000256" key="6">
    <source>
        <dbReference type="ARBA" id="ARBA00022741"/>
    </source>
</evidence>